<organism evidence="1 2">
    <name type="scientific">Bathymodiolus azoricus thioautotrophic gill symbiont</name>
    <dbReference type="NCBI Taxonomy" id="235205"/>
    <lineage>
        <taxon>Bacteria</taxon>
        <taxon>Pseudomonadati</taxon>
        <taxon>Pseudomonadota</taxon>
        <taxon>Gammaproteobacteria</taxon>
        <taxon>sulfur-oxidizing symbionts</taxon>
    </lineage>
</organism>
<proteinExistence type="predicted"/>
<accession>A0A1H6LMT3</accession>
<name>A0A1H6LMT3_9GAMM</name>
<evidence type="ECO:0000313" key="2">
    <source>
        <dbReference type="Proteomes" id="UP000198988"/>
    </source>
</evidence>
<gene>
    <name evidence="1" type="ORF">BAZSYMA_ACONTIG24851_1</name>
</gene>
<evidence type="ECO:0000313" key="1">
    <source>
        <dbReference type="EMBL" id="SEH87466.1"/>
    </source>
</evidence>
<reference evidence="2" key="1">
    <citation type="submission" date="2016-06" db="EMBL/GenBank/DDBJ databases">
        <authorList>
            <person name="Petersen J."/>
            <person name="Sayavedra L."/>
        </authorList>
    </citation>
    <scope>NUCLEOTIDE SEQUENCE [LARGE SCALE GENOMIC DNA]</scope>
    <source>
        <strain evidence="2">BazSymA</strain>
    </source>
</reference>
<dbReference type="AlphaFoldDB" id="A0A1H6LMT3"/>
<protein>
    <submittedName>
        <fullName evidence="1">Uncharacterized protein</fullName>
    </submittedName>
</protein>
<sequence length="43" mass="5196">MTSLRRKKVRLMVKPFWFMAFQNAMNWIICKAMLLKTTKVPVH</sequence>
<dbReference type="EMBL" id="CDSC02000282">
    <property type="protein sequence ID" value="SEH87466.1"/>
    <property type="molecule type" value="Genomic_DNA"/>
</dbReference>
<dbReference type="Proteomes" id="UP000198988">
    <property type="component" value="Unassembled WGS sequence"/>
</dbReference>